<dbReference type="SUPFAM" id="SSF144052">
    <property type="entry name" value="Thermophilic metalloprotease-like"/>
    <property type="match status" value="1"/>
</dbReference>
<dbReference type="EMBL" id="BSDE01000001">
    <property type="protein sequence ID" value="GLH72153.1"/>
    <property type="molecule type" value="Genomic_DNA"/>
</dbReference>
<evidence type="ECO:0000313" key="3">
    <source>
        <dbReference type="Proteomes" id="UP001165069"/>
    </source>
</evidence>
<organism evidence="2 3">
    <name type="scientific">Geothrix limicola</name>
    <dbReference type="NCBI Taxonomy" id="2927978"/>
    <lineage>
        <taxon>Bacteria</taxon>
        <taxon>Pseudomonadati</taxon>
        <taxon>Acidobacteriota</taxon>
        <taxon>Holophagae</taxon>
        <taxon>Holophagales</taxon>
        <taxon>Holophagaceae</taxon>
        <taxon>Geothrix</taxon>
    </lineage>
</organism>
<dbReference type="InterPro" id="IPR052170">
    <property type="entry name" value="M29_Exopeptidase"/>
</dbReference>
<accession>A0ABQ5QC42</accession>
<gene>
    <name evidence="2" type="ORF">GETHLI_06550</name>
</gene>
<keyword evidence="1" id="KW-0479">Metal-binding</keyword>
<sequence length="386" mass="41719">MSEGAQDRMSGQELVALVRRVFQPRPGEGSVAILVDLPDAKVPDDASWVARRAIAAEWVRELHAHRSELGMDTHLVAFPNVHTNNGDFPERAWVLDGGPLPSVDSLDPAAAIGFTELYATHPILLALTKFSATAPLKMAAKKHPIRAATMPGFRADMVPALRLDYVEVNRRVVLLKDLLDRAEGADFRFETPEGPCDLHLDLRHRTGHASGGLLPTPGIAGNLPSGEAYIVPYEGEREGDPSRTAGILPVQFGPEIVRYRIAQNQALEVLSEGPASREEAALLAREPAYGNLAELGLGVLAAFGVKPIGVILLDEKLGLHIAFGRSDHFGGQVGPAQFSSHDAVIHIDRVYVPETQPDVKVVAVDLSMADGETLALMRNGEYSIRF</sequence>
<protein>
    <submittedName>
        <fullName evidence="2">Uncharacterized protein</fullName>
    </submittedName>
</protein>
<dbReference type="PANTHER" id="PTHR34448">
    <property type="entry name" value="AMINOPEPTIDASE"/>
    <property type="match status" value="1"/>
</dbReference>
<evidence type="ECO:0000256" key="1">
    <source>
        <dbReference type="ARBA" id="ARBA00022723"/>
    </source>
</evidence>
<evidence type="ECO:0000313" key="2">
    <source>
        <dbReference type="EMBL" id="GLH72153.1"/>
    </source>
</evidence>
<keyword evidence="3" id="KW-1185">Reference proteome</keyword>
<name>A0ABQ5QC42_9BACT</name>
<comment type="caution">
    <text evidence="2">The sequence shown here is derived from an EMBL/GenBank/DDBJ whole genome shotgun (WGS) entry which is preliminary data.</text>
</comment>
<proteinExistence type="predicted"/>
<dbReference type="RefSeq" id="WP_285570266.1">
    <property type="nucleotide sequence ID" value="NZ_BSDE01000001.1"/>
</dbReference>
<dbReference type="PANTHER" id="PTHR34448:SF1">
    <property type="entry name" value="BLL6088 PROTEIN"/>
    <property type="match status" value="1"/>
</dbReference>
<dbReference type="Proteomes" id="UP001165069">
    <property type="component" value="Unassembled WGS sequence"/>
</dbReference>
<reference evidence="2 3" key="1">
    <citation type="journal article" date="2023" name="Antonie Van Leeuwenhoek">
        <title>Mesoterricola silvestris gen. nov., sp. nov., Mesoterricola sediminis sp. nov., Geothrix oryzae sp. nov., Geothrix edaphica sp. nov., Geothrix rubra sp. nov., and Geothrix limicola sp. nov., six novel members of Acidobacteriota isolated from soils.</title>
        <authorList>
            <person name="Itoh H."/>
            <person name="Sugisawa Y."/>
            <person name="Mise K."/>
            <person name="Xu Z."/>
            <person name="Kuniyasu M."/>
            <person name="Ushijima N."/>
            <person name="Kawano K."/>
            <person name="Kobayashi E."/>
            <person name="Shiratori Y."/>
            <person name="Masuda Y."/>
            <person name="Senoo K."/>
        </authorList>
    </citation>
    <scope>NUCLEOTIDE SEQUENCE [LARGE SCALE GENOMIC DNA]</scope>
    <source>
        <strain evidence="2 3">Red804</strain>
    </source>
</reference>